<comment type="similarity">
    <text evidence="2 6">Belongs to the sodium:solute symporter (SSF) (TC 2.A.21) family.</text>
</comment>
<evidence type="ECO:0000313" key="9">
    <source>
        <dbReference type="Proteomes" id="UP001597319"/>
    </source>
</evidence>
<evidence type="ECO:0000256" key="3">
    <source>
        <dbReference type="ARBA" id="ARBA00022692"/>
    </source>
</evidence>
<name>A0ABW5LEX7_9FLAO</name>
<dbReference type="PANTHER" id="PTHR11819:SF77">
    <property type="entry name" value="SODIUM_GLUCOSE COTRANSPORT PROTEIN"/>
    <property type="match status" value="1"/>
</dbReference>
<feature type="transmembrane region" description="Helical" evidence="7">
    <location>
        <begin position="542"/>
        <end position="564"/>
    </location>
</feature>
<reference evidence="9" key="1">
    <citation type="journal article" date="2019" name="Int. J. Syst. Evol. Microbiol.">
        <title>The Global Catalogue of Microorganisms (GCM) 10K type strain sequencing project: providing services to taxonomists for standard genome sequencing and annotation.</title>
        <authorList>
            <consortium name="The Broad Institute Genomics Platform"/>
            <consortium name="The Broad Institute Genome Sequencing Center for Infectious Disease"/>
            <person name="Wu L."/>
            <person name="Ma J."/>
        </authorList>
    </citation>
    <scope>NUCLEOTIDE SEQUENCE [LARGE SCALE GENOMIC DNA]</scope>
    <source>
        <strain evidence="9">KCTC 52274</strain>
    </source>
</reference>
<feature type="transmembrane region" description="Helical" evidence="7">
    <location>
        <begin position="45"/>
        <end position="66"/>
    </location>
</feature>
<evidence type="ECO:0000313" key="8">
    <source>
        <dbReference type="EMBL" id="MFD2562057.1"/>
    </source>
</evidence>
<keyword evidence="5 7" id="KW-0472">Membrane</keyword>
<feature type="transmembrane region" description="Helical" evidence="7">
    <location>
        <begin position="339"/>
        <end position="359"/>
    </location>
</feature>
<dbReference type="Proteomes" id="UP001597319">
    <property type="component" value="Unassembled WGS sequence"/>
</dbReference>
<comment type="subcellular location">
    <subcellularLocation>
        <location evidence="1">Membrane</location>
        <topology evidence="1">Multi-pass membrane protein</topology>
    </subcellularLocation>
</comment>
<feature type="transmembrane region" description="Helical" evidence="7">
    <location>
        <begin position="78"/>
        <end position="95"/>
    </location>
</feature>
<accession>A0ABW5LEX7</accession>
<dbReference type="Gene3D" id="1.20.1730.10">
    <property type="entry name" value="Sodium/glucose cotransporter"/>
    <property type="match status" value="1"/>
</dbReference>
<feature type="transmembrane region" description="Helical" evidence="7">
    <location>
        <begin position="391"/>
        <end position="410"/>
    </location>
</feature>
<gene>
    <name evidence="8" type="ORF">ACFSR1_05205</name>
</gene>
<feature type="transmembrane region" description="Helical" evidence="7">
    <location>
        <begin position="417"/>
        <end position="437"/>
    </location>
</feature>
<evidence type="ECO:0000256" key="1">
    <source>
        <dbReference type="ARBA" id="ARBA00004141"/>
    </source>
</evidence>
<feature type="transmembrane region" description="Helical" evidence="7">
    <location>
        <begin position="443"/>
        <end position="461"/>
    </location>
</feature>
<keyword evidence="9" id="KW-1185">Reference proteome</keyword>
<sequence>MSLSTLDWIIIISFFIIFAIIGIAVSKKSGKNAKEFFLSGRNMPWWLLGISMVATTFSADTPNLVTDIVRQNGISGNWVWWAFLLTGMLTVFVYAKLWRRSEVLTDLEFYEIRYSGKAAAFLRGFRAIYLGVFFNVMIMASVCLAAIKIGGILFGLPPLQCVLYASIITVIYSALGGLRGVIFTDFLQFIVAMVGSIAAAYYLINLPEVGGLSNLLEHANVSDKLNFLPDFSDTKTLIPLLVIPLAVQWWSVWYPGAEPGGGGYIAQRMLSAKDEKNAIGATLLFNIAHYALRPWPWILIALISLVVFPELGAIQKAFPNVDPSIVGHDLAYPAMLTKLPSGLLGLVAASLVAAFMSTISTHLNWGSSYIAIDFYKRFIAPEASEKKLVNIGRLSTVGLMFFAALLALALESALSTFNILLQIGAGTGLIFILRWFWWRINAYSEITGMIVSFVIALWFEFAHESVFGSRLEGYQELVIGVIFTTISWISATLITKPTNDDTLSKFYNKVKPYGIGWNGFKSKLEQTNITLDKSTDKFTVDLASMLLGVLLVYCALFATGYFIYGNITGALILSAVTITAVLILMRIRRK</sequence>
<proteinExistence type="inferred from homology"/>
<dbReference type="CDD" id="cd11477">
    <property type="entry name" value="SLC5sbd_u1"/>
    <property type="match status" value="1"/>
</dbReference>
<evidence type="ECO:0000256" key="5">
    <source>
        <dbReference type="ARBA" id="ARBA00023136"/>
    </source>
</evidence>
<dbReference type="EMBL" id="JBHULE010000008">
    <property type="protein sequence ID" value="MFD2562057.1"/>
    <property type="molecule type" value="Genomic_DNA"/>
</dbReference>
<feature type="transmembrane region" description="Helical" evidence="7">
    <location>
        <begin position="153"/>
        <end position="174"/>
    </location>
</feature>
<dbReference type="Pfam" id="PF00474">
    <property type="entry name" value="SSF"/>
    <property type="match status" value="1"/>
</dbReference>
<feature type="transmembrane region" description="Helical" evidence="7">
    <location>
        <begin position="6"/>
        <end position="25"/>
    </location>
</feature>
<dbReference type="PANTHER" id="PTHR11819">
    <property type="entry name" value="SOLUTE CARRIER FAMILY 5"/>
    <property type="match status" value="1"/>
</dbReference>
<feature type="transmembrane region" description="Helical" evidence="7">
    <location>
        <begin position="298"/>
        <end position="318"/>
    </location>
</feature>
<feature type="transmembrane region" description="Helical" evidence="7">
    <location>
        <begin position="127"/>
        <end position="147"/>
    </location>
</feature>
<feature type="transmembrane region" description="Helical" evidence="7">
    <location>
        <begin position="237"/>
        <end position="256"/>
    </location>
</feature>
<evidence type="ECO:0000256" key="7">
    <source>
        <dbReference type="SAM" id="Phobius"/>
    </source>
</evidence>
<organism evidence="8 9">
    <name type="scientific">Aquimarina rubra</name>
    <dbReference type="NCBI Taxonomy" id="1920033"/>
    <lineage>
        <taxon>Bacteria</taxon>
        <taxon>Pseudomonadati</taxon>
        <taxon>Bacteroidota</taxon>
        <taxon>Flavobacteriia</taxon>
        <taxon>Flavobacteriales</taxon>
        <taxon>Flavobacteriaceae</taxon>
        <taxon>Aquimarina</taxon>
    </lineage>
</organism>
<protein>
    <submittedName>
        <fullName evidence="8">Sodium:solute symporter family protein</fullName>
    </submittedName>
</protein>
<keyword evidence="3 7" id="KW-0812">Transmembrane</keyword>
<dbReference type="PROSITE" id="PS50283">
    <property type="entry name" value="NA_SOLUT_SYMP_3"/>
    <property type="match status" value="1"/>
</dbReference>
<dbReference type="RefSeq" id="WP_378290313.1">
    <property type="nucleotide sequence ID" value="NZ_JBHULE010000008.1"/>
</dbReference>
<evidence type="ECO:0000256" key="2">
    <source>
        <dbReference type="ARBA" id="ARBA00006434"/>
    </source>
</evidence>
<feature type="transmembrane region" description="Helical" evidence="7">
    <location>
        <begin position="186"/>
        <end position="204"/>
    </location>
</feature>
<dbReference type="InterPro" id="IPR038377">
    <property type="entry name" value="Na/Glc_symporter_sf"/>
</dbReference>
<evidence type="ECO:0000256" key="4">
    <source>
        <dbReference type="ARBA" id="ARBA00022989"/>
    </source>
</evidence>
<keyword evidence="4 7" id="KW-1133">Transmembrane helix</keyword>
<dbReference type="InterPro" id="IPR001734">
    <property type="entry name" value="Na/solute_symporter"/>
</dbReference>
<comment type="caution">
    <text evidence="8">The sequence shown here is derived from an EMBL/GenBank/DDBJ whole genome shotgun (WGS) entry which is preliminary data.</text>
</comment>
<evidence type="ECO:0000256" key="6">
    <source>
        <dbReference type="RuleBase" id="RU362091"/>
    </source>
</evidence>
<feature type="transmembrane region" description="Helical" evidence="7">
    <location>
        <begin position="570"/>
        <end position="587"/>
    </location>
</feature>